<evidence type="ECO:0000313" key="4">
    <source>
        <dbReference type="Proteomes" id="UP001139344"/>
    </source>
</evidence>
<keyword evidence="4" id="KW-1185">Reference proteome</keyword>
<name>A0A9X1UW89_9FLAO</name>
<dbReference type="PANTHER" id="PTHR21240:SF28">
    <property type="entry name" value="ISO-OROTATE DECARBOXYLASE (EUROFUNG)"/>
    <property type="match status" value="1"/>
</dbReference>
<evidence type="ECO:0000259" key="2">
    <source>
        <dbReference type="Pfam" id="PF04909"/>
    </source>
</evidence>
<organism evidence="3 4">
    <name type="scientific">Christiangramia crocea</name>
    <dbReference type="NCBI Taxonomy" id="2904124"/>
    <lineage>
        <taxon>Bacteria</taxon>
        <taxon>Pseudomonadati</taxon>
        <taxon>Bacteroidota</taxon>
        <taxon>Flavobacteriia</taxon>
        <taxon>Flavobacteriales</taxon>
        <taxon>Flavobacteriaceae</taxon>
        <taxon>Christiangramia</taxon>
    </lineage>
</organism>
<dbReference type="Pfam" id="PF04909">
    <property type="entry name" value="Amidohydro_2"/>
    <property type="match status" value="1"/>
</dbReference>
<proteinExistence type="predicted"/>
<evidence type="ECO:0000256" key="1">
    <source>
        <dbReference type="ARBA" id="ARBA00023239"/>
    </source>
</evidence>
<feature type="domain" description="Amidohydrolase-related" evidence="2">
    <location>
        <begin position="120"/>
        <end position="356"/>
    </location>
</feature>
<sequence>MTSKIFTTFLVLILTAEFSFGQEGDILLKDYNPVSLYEIQKTSPVKAKFPVIDIHSHPYAKSISEIEKWVATMDKAGIEKTIIQTYQTGEAFDSIYDVYSKYGDRFEIWCGIDYTGYKEPGWTNKAIKELVRCYKKGARGIGELGDKGEGLLYSKPTAAIGMHIDDDRMTPLLKKCGELGMPVSIHVAEPFWMYQPIDEHNDGLMNAKKWKVDMNKEGILNHPELIKTLENAVNKNPETNFIACHFANTSYDLTILGNLFDKYPNLYADIAARYAETAPIPRRVKKFYNKYPDRLLYGTDMGMLPSMYSTTFRILETEDEHFYQKDLFSYHWPLNGFGLSDQVLNKIYYENAKQILH</sequence>
<dbReference type="InterPro" id="IPR032466">
    <property type="entry name" value="Metal_Hydrolase"/>
</dbReference>
<dbReference type="PROSITE" id="PS00018">
    <property type="entry name" value="EF_HAND_1"/>
    <property type="match status" value="1"/>
</dbReference>
<dbReference type="InterPro" id="IPR032465">
    <property type="entry name" value="ACMSD"/>
</dbReference>
<reference evidence="3" key="1">
    <citation type="submission" date="2021-12" db="EMBL/GenBank/DDBJ databases">
        <title>Description of Gramella crocea sp. nov., a new bacterium isolated from activated sludge.</title>
        <authorList>
            <person name="Zhang X."/>
        </authorList>
    </citation>
    <scope>NUCLEOTIDE SEQUENCE</scope>
    <source>
        <strain evidence="3">YB25</strain>
    </source>
</reference>
<evidence type="ECO:0000313" key="3">
    <source>
        <dbReference type="EMBL" id="MCG9970624.1"/>
    </source>
</evidence>
<dbReference type="SUPFAM" id="SSF51556">
    <property type="entry name" value="Metallo-dependent hydrolases"/>
    <property type="match status" value="1"/>
</dbReference>
<keyword evidence="1" id="KW-0456">Lyase</keyword>
<dbReference type="EMBL" id="JAJSON010000009">
    <property type="protein sequence ID" value="MCG9970624.1"/>
    <property type="molecule type" value="Genomic_DNA"/>
</dbReference>
<dbReference type="Gene3D" id="3.20.20.140">
    <property type="entry name" value="Metal-dependent hydrolases"/>
    <property type="match status" value="1"/>
</dbReference>
<dbReference type="RefSeq" id="WP_240096102.1">
    <property type="nucleotide sequence ID" value="NZ_JAJSON010000009.1"/>
</dbReference>
<dbReference type="GO" id="GO:0016787">
    <property type="term" value="F:hydrolase activity"/>
    <property type="evidence" value="ECO:0007669"/>
    <property type="project" value="InterPro"/>
</dbReference>
<dbReference type="PANTHER" id="PTHR21240">
    <property type="entry name" value="2-AMINO-3-CARBOXYLMUCONATE-6-SEMIALDEHYDE DECARBOXYLASE"/>
    <property type="match status" value="1"/>
</dbReference>
<dbReference type="InterPro" id="IPR006680">
    <property type="entry name" value="Amidohydro-rel"/>
</dbReference>
<dbReference type="GO" id="GO:0019748">
    <property type="term" value="P:secondary metabolic process"/>
    <property type="evidence" value="ECO:0007669"/>
    <property type="project" value="TreeGrafter"/>
</dbReference>
<dbReference type="GO" id="GO:0016831">
    <property type="term" value="F:carboxy-lyase activity"/>
    <property type="evidence" value="ECO:0007669"/>
    <property type="project" value="InterPro"/>
</dbReference>
<dbReference type="AlphaFoldDB" id="A0A9X1UW89"/>
<protein>
    <submittedName>
        <fullName evidence="3">Amidohydrolase family protein</fullName>
    </submittedName>
</protein>
<gene>
    <name evidence="3" type="ORF">LU635_03160</name>
</gene>
<dbReference type="Proteomes" id="UP001139344">
    <property type="component" value="Unassembled WGS sequence"/>
</dbReference>
<dbReference type="InterPro" id="IPR018247">
    <property type="entry name" value="EF_Hand_1_Ca_BS"/>
</dbReference>
<dbReference type="GO" id="GO:0005737">
    <property type="term" value="C:cytoplasm"/>
    <property type="evidence" value="ECO:0007669"/>
    <property type="project" value="TreeGrafter"/>
</dbReference>
<accession>A0A9X1UW89</accession>
<comment type="caution">
    <text evidence="3">The sequence shown here is derived from an EMBL/GenBank/DDBJ whole genome shotgun (WGS) entry which is preliminary data.</text>
</comment>